<dbReference type="KEGG" id="ker:91100323"/>
<feature type="compositionally biased region" description="Polar residues" evidence="1">
    <location>
        <begin position="44"/>
        <end position="54"/>
    </location>
</feature>
<evidence type="ECO:0000313" key="2">
    <source>
        <dbReference type="EMBL" id="WWD03467.1"/>
    </source>
</evidence>
<feature type="region of interest" description="Disordered" evidence="1">
    <location>
        <begin position="1"/>
        <end position="54"/>
    </location>
</feature>
<organism evidence="2 3">
    <name type="scientific">Kwoniella europaea PYCC6329</name>
    <dbReference type="NCBI Taxonomy" id="1423913"/>
    <lineage>
        <taxon>Eukaryota</taxon>
        <taxon>Fungi</taxon>
        <taxon>Dikarya</taxon>
        <taxon>Basidiomycota</taxon>
        <taxon>Agaricomycotina</taxon>
        <taxon>Tremellomycetes</taxon>
        <taxon>Tremellales</taxon>
        <taxon>Cryptococcaceae</taxon>
        <taxon>Kwoniella</taxon>
    </lineage>
</organism>
<dbReference type="RefSeq" id="XP_066081434.1">
    <property type="nucleotide sequence ID" value="XM_066225337.1"/>
</dbReference>
<reference evidence="2 3" key="1">
    <citation type="submission" date="2024-01" db="EMBL/GenBank/DDBJ databases">
        <title>Comparative genomics of Cryptococcus and Kwoniella reveals pathogenesis evolution and contrasting modes of karyotype evolution via chromosome fusion or intercentromeric recombination.</title>
        <authorList>
            <person name="Coelho M.A."/>
            <person name="David-Palma M."/>
            <person name="Shea T."/>
            <person name="Bowers K."/>
            <person name="McGinley-Smith S."/>
            <person name="Mohammad A.W."/>
            <person name="Gnirke A."/>
            <person name="Yurkov A.M."/>
            <person name="Nowrousian M."/>
            <person name="Sun S."/>
            <person name="Cuomo C.A."/>
            <person name="Heitman J."/>
        </authorList>
    </citation>
    <scope>NUCLEOTIDE SEQUENCE [LARGE SCALE GENOMIC DNA]</scope>
    <source>
        <strain evidence="2 3">PYCC6329</strain>
    </source>
</reference>
<protein>
    <recommendedName>
        <fullName evidence="4">EKC/KEOPS complex subunit GON7</fullName>
    </recommendedName>
</protein>
<feature type="region of interest" description="Disordered" evidence="1">
    <location>
        <begin position="121"/>
        <end position="146"/>
    </location>
</feature>
<feature type="compositionally biased region" description="Polar residues" evidence="1">
    <location>
        <begin position="1"/>
        <end position="18"/>
    </location>
</feature>
<dbReference type="AlphaFoldDB" id="A0AAX4KAQ3"/>
<dbReference type="GeneID" id="91100323"/>
<feature type="compositionally biased region" description="Acidic residues" evidence="1">
    <location>
        <begin position="137"/>
        <end position="146"/>
    </location>
</feature>
<accession>A0AAX4KAQ3</accession>
<dbReference type="EMBL" id="CP144089">
    <property type="protein sequence ID" value="WWD03467.1"/>
    <property type="molecule type" value="Genomic_DNA"/>
</dbReference>
<proteinExistence type="predicted"/>
<sequence>MSTKSIELSYTLHPPSTVSIPTDSSSNNIPSSSTTNFPIPSEPTPNSEISLPPKITQTLSPTAKYYESLTYQIRNVQQSLNDTLTKYKDAVGDLEKSKEDFGKVAHGMGRATVMSLAVNGDFKDQREGYQKQAGVDSESEEDSESD</sequence>
<name>A0AAX4KAQ3_9TREE</name>
<keyword evidence="3" id="KW-1185">Reference proteome</keyword>
<evidence type="ECO:0000313" key="3">
    <source>
        <dbReference type="Proteomes" id="UP001358614"/>
    </source>
</evidence>
<feature type="compositionally biased region" description="Low complexity" evidence="1">
    <location>
        <begin position="19"/>
        <end position="36"/>
    </location>
</feature>
<dbReference type="Proteomes" id="UP001358614">
    <property type="component" value="Chromosome 1"/>
</dbReference>
<evidence type="ECO:0000256" key="1">
    <source>
        <dbReference type="SAM" id="MobiDB-lite"/>
    </source>
</evidence>
<evidence type="ECO:0008006" key="4">
    <source>
        <dbReference type="Google" id="ProtNLM"/>
    </source>
</evidence>
<gene>
    <name evidence="2" type="ORF">V865_001519</name>
</gene>